<protein>
    <submittedName>
        <fullName evidence="10">C-type cytochrome</fullName>
    </submittedName>
</protein>
<evidence type="ECO:0000256" key="7">
    <source>
        <dbReference type="ARBA" id="ARBA00023004"/>
    </source>
</evidence>
<gene>
    <name evidence="10" type="ORF">NNO07_16260</name>
</gene>
<sequence>MKKKLLLGIGVLLAVLAALFGRDLVGLYYLLDHIETTTKAYEAEGAWPQVADACTGCHGANGSSLHQRYPSLAGQPAAYLTAQLHSFANGQRSFPNMEPLAKTLSEDEITRLADYFARQPAIENHGFQPDPALREKGEKLVAAGACAACHGATLMGQAQFPRLAGQGVDYLQAQLDAFAEGRRTDPTGSMKAVTANLSPEDRKALSHYLAALAPAAK</sequence>
<dbReference type="RefSeq" id="WP_271471319.1">
    <property type="nucleotide sequence ID" value="NZ_JANEWF010000018.1"/>
</dbReference>
<name>A0ABT4Y6X9_METRE</name>
<dbReference type="Proteomes" id="UP001211689">
    <property type="component" value="Unassembled WGS sequence"/>
</dbReference>
<dbReference type="PANTHER" id="PTHR33751">
    <property type="entry name" value="CBB3-TYPE CYTOCHROME C OXIDASE SUBUNIT FIXP"/>
    <property type="match status" value="1"/>
</dbReference>
<dbReference type="EMBL" id="JANEWF010000018">
    <property type="protein sequence ID" value="MDA8484627.1"/>
    <property type="molecule type" value="Genomic_DNA"/>
</dbReference>
<evidence type="ECO:0000256" key="1">
    <source>
        <dbReference type="ARBA" id="ARBA00004418"/>
    </source>
</evidence>
<dbReference type="InterPro" id="IPR009056">
    <property type="entry name" value="Cyt_c-like_dom"/>
</dbReference>
<comment type="caution">
    <text evidence="10">The sequence shown here is derived from an EMBL/GenBank/DDBJ whole genome shotgun (WGS) entry which is preliminary data.</text>
</comment>
<evidence type="ECO:0000256" key="5">
    <source>
        <dbReference type="ARBA" id="ARBA00022764"/>
    </source>
</evidence>
<dbReference type="Pfam" id="PF00034">
    <property type="entry name" value="Cytochrom_C"/>
    <property type="match status" value="1"/>
</dbReference>
<proteinExistence type="predicted"/>
<evidence type="ECO:0000256" key="3">
    <source>
        <dbReference type="ARBA" id="ARBA00022617"/>
    </source>
</evidence>
<evidence type="ECO:0000256" key="4">
    <source>
        <dbReference type="ARBA" id="ARBA00022723"/>
    </source>
</evidence>
<dbReference type="SUPFAM" id="SSF46626">
    <property type="entry name" value="Cytochrome c"/>
    <property type="match status" value="2"/>
</dbReference>
<dbReference type="Pfam" id="PF13442">
    <property type="entry name" value="Cytochrome_CBB3"/>
    <property type="match status" value="1"/>
</dbReference>
<keyword evidence="2" id="KW-0813">Transport</keyword>
<dbReference type="PROSITE" id="PS51007">
    <property type="entry name" value="CYTC"/>
    <property type="match status" value="2"/>
</dbReference>
<keyword evidence="11" id="KW-1185">Reference proteome</keyword>
<feature type="domain" description="Cytochrome c" evidence="9">
    <location>
        <begin position="132"/>
        <end position="213"/>
    </location>
</feature>
<evidence type="ECO:0000256" key="6">
    <source>
        <dbReference type="ARBA" id="ARBA00022982"/>
    </source>
</evidence>
<evidence type="ECO:0000313" key="10">
    <source>
        <dbReference type="EMBL" id="MDA8484627.1"/>
    </source>
</evidence>
<evidence type="ECO:0000313" key="11">
    <source>
        <dbReference type="Proteomes" id="UP001211689"/>
    </source>
</evidence>
<feature type="domain" description="Cytochrome c" evidence="9">
    <location>
        <begin position="40"/>
        <end position="120"/>
    </location>
</feature>
<evidence type="ECO:0000256" key="8">
    <source>
        <dbReference type="PROSITE-ProRule" id="PRU00433"/>
    </source>
</evidence>
<dbReference type="PANTHER" id="PTHR33751:SF9">
    <property type="entry name" value="CYTOCHROME C4"/>
    <property type="match status" value="1"/>
</dbReference>
<keyword evidence="3 8" id="KW-0349">Heme</keyword>
<dbReference type="InterPro" id="IPR036909">
    <property type="entry name" value="Cyt_c-like_dom_sf"/>
</dbReference>
<keyword evidence="6" id="KW-0249">Electron transport</keyword>
<keyword evidence="4 8" id="KW-0479">Metal-binding</keyword>
<organism evidence="10 11">
    <name type="scientific">Metapseudomonas resinovorans</name>
    <name type="common">Pseudomonas resinovorans</name>
    <dbReference type="NCBI Taxonomy" id="53412"/>
    <lineage>
        <taxon>Bacteria</taxon>
        <taxon>Pseudomonadati</taxon>
        <taxon>Pseudomonadota</taxon>
        <taxon>Gammaproteobacteria</taxon>
        <taxon>Pseudomonadales</taxon>
        <taxon>Pseudomonadaceae</taxon>
        <taxon>Metapseudomonas</taxon>
    </lineage>
</organism>
<dbReference type="Gene3D" id="1.10.760.10">
    <property type="entry name" value="Cytochrome c-like domain"/>
    <property type="match status" value="2"/>
</dbReference>
<comment type="subcellular location">
    <subcellularLocation>
        <location evidence="1">Periplasm</location>
    </subcellularLocation>
</comment>
<accession>A0ABT4Y6X9</accession>
<evidence type="ECO:0000259" key="9">
    <source>
        <dbReference type="PROSITE" id="PS51007"/>
    </source>
</evidence>
<dbReference type="InterPro" id="IPR050597">
    <property type="entry name" value="Cytochrome_c_Oxidase_Subunit"/>
</dbReference>
<keyword evidence="7 8" id="KW-0408">Iron</keyword>
<reference evidence="10 11" key="1">
    <citation type="submission" date="2022-07" db="EMBL/GenBank/DDBJ databases">
        <title>Genome Analysis of Selected Gammaproteobacteria from Nigerian Food snails.</title>
        <authorList>
            <person name="Okafor A.C."/>
        </authorList>
    </citation>
    <scope>NUCLEOTIDE SEQUENCE [LARGE SCALE GENOMIC DNA]</scope>
    <source>
        <strain evidence="10 11">Awg 2</strain>
    </source>
</reference>
<dbReference type="PIRSF" id="PIRSF000005">
    <property type="entry name" value="Cytochrome_c4"/>
    <property type="match status" value="1"/>
</dbReference>
<keyword evidence="5" id="KW-0574">Periplasm</keyword>
<dbReference type="InterPro" id="IPR024167">
    <property type="entry name" value="Cytochrome_c4-like"/>
</dbReference>
<evidence type="ECO:0000256" key="2">
    <source>
        <dbReference type="ARBA" id="ARBA00022448"/>
    </source>
</evidence>